<dbReference type="Proteomes" id="UP000688137">
    <property type="component" value="Unassembled WGS sequence"/>
</dbReference>
<keyword evidence="1" id="KW-0472">Membrane</keyword>
<gene>
    <name evidence="3" type="ORF">PPRIM_AZ9-3.1.T0710215</name>
</gene>
<dbReference type="OMA" id="ENDERCI"/>
<keyword evidence="1" id="KW-0812">Transmembrane</keyword>
<dbReference type="Pfam" id="PF00350">
    <property type="entry name" value="Dynamin_N"/>
    <property type="match status" value="1"/>
</dbReference>
<feature type="domain" description="Dynamin N-terminal" evidence="2">
    <location>
        <begin position="430"/>
        <end position="584"/>
    </location>
</feature>
<evidence type="ECO:0000313" key="4">
    <source>
        <dbReference type="Proteomes" id="UP000688137"/>
    </source>
</evidence>
<keyword evidence="4" id="KW-1185">Reference proteome</keyword>
<proteinExistence type="predicted"/>
<comment type="caution">
    <text evidence="3">The sequence shown here is derived from an EMBL/GenBank/DDBJ whole genome shotgun (WGS) entry which is preliminary data.</text>
</comment>
<accession>A0A8S1MT02</accession>
<feature type="transmembrane region" description="Helical" evidence="1">
    <location>
        <begin position="843"/>
        <end position="867"/>
    </location>
</feature>
<sequence>MDQQQPNEAQQSPLVQTIINIHNYFENINNQIKDKFPQIPQKSTVFIFLGEFGQQFHNFYAHFLTKQVIQVNKYYKLVKVEDQGNIYYLLNFPMILLYDDQNDQIAQNLCISKFYAEMALKQMEKCSFYLILDNQQLKGDDDKAKLDNVIKDSIFYFGSYYFNEDNFFLLSHQTENRWDYLQFSNSNGFYSYFSQKQQIQTQKVSQNEILNSIIKSGNIINVTKVKSEDLINYGKMMTYLQKQYDALKEQLNLNIRQFSKLLLYLQQMPIVNNNNEVIMEIENYLKELYQDFEDNRNLLTDKASQIVRVYQYINKVNDQENAKKINERQKKVFSPQMKQFKEDNKIKQLKIEPLLSDDLNDKLNRIIQFFIKYLITQIKNDTICEVQKLKLNLKQWCAYCKESLENTLYDLKYITQRIQKGPQEEIENGIYFIGITKAGKSTIINSLLNPHKIVKEELVNEKCYKIDMETKFKIGEGAVSETQKISGVYIGKKEELNQFFDQDESNVFSLEEVLDQNQNQNCKIPQKCFIFDCPGFDDNSNELMRIAHRISLYNYFSKTKNIIVFFVVDISQQNIEQIKNTFDPISYLLENKNAIEEDFYKWTNLILTKAKDGSRQKYLESWEKVYKGYLEQDYSFYKKLFENDERCIEFPKPSKDITKNIKNLVDSIPKTLQNQLQQNERFHPTFKLVIDDKVWRLYEQCIPKAKMKLEQLINFLIEDLDEYILESDDTINQKKEQMQKILNNLFSQIKQDMKITQENCEQILKDLSDWIKGNHHLKHNDFFLQLYIEDMKSILTISKYCQYNNNIAPFEIKIDSLVNKIKTILKMIEQTIQYYKNWKYTGYAASFITAIATFGTSLTLLEVGVMANLARQFLLRRGALWVAATVSSGYLTASTGLSFSVDINFMESWKNTYLKKIYQNELEKEQLLQLQEQQNA</sequence>
<evidence type="ECO:0000256" key="1">
    <source>
        <dbReference type="SAM" id="Phobius"/>
    </source>
</evidence>
<dbReference type="EMBL" id="CAJJDM010000074">
    <property type="protein sequence ID" value="CAD8084177.1"/>
    <property type="molecule type" value="Genomic_DNA"/>
</dbReference>
<feature type="transmembrane region" description="Helical" evidence="1">
    <location>
        <begin position="879"/>
        <end position="901"/>
    </location>
</feature>
<reference evidence="3" key="1">
    <citation type="submission" date="2021-01" db="EMBL/GenBank/DDBJ databases">
        <authorList>
            <consortium name="Genoscope - CEA"/>
            <person name="William W."/>
        </authorList>
    </citation>
    <scope>NUCLEOTIDE SEQUENCE</scope>
</reference>
<evidence type="ECO:0000259" key="2">
    <source>
        <dbReference type="Pfam" id="PF00350"/>
    </source>
</evidence>
<protein>
    <recommendedName>
        <fullName evidence="2">Dynamin N-terminal domain-containing protein</fullName>
    </recommendedName>
</protein>
<organism evidence="3 4">
    <name type="scientific">Paramecium primaurelia</name>
    <dbReference type="NCBI Taxonomy" id="5886"/>
    <lineage>
        <taxon>Eukaryota</taxon>
        <taxon>Sar</taxon>
        <taxon>Alveolata</taxon>
        <taxon>Ciliophora</taxon>
        <taxon>Intramacronucleata</taxon>
        <taxon>Oligohymenophorea</taxon>
        <taxon>Peniculida</taxon>
        <taxon>Parameciidae</taxon>
        <taxon>Paramecium</taxon>
    </lineage>
</organism>
<name>A0A8S1MT02_PARPR</name>
<dbReference type="AlphaFoldDB" id="A0A8S1MT02"/>
<keyword evidence="1" id="KW-1133">Transmembrane helix</keyword>
<evidence type="ECO:0000313" key="3">
    <source>
        <dbReference type="EMBL" id="CAD8084177.1"/>
    </source>
</evidence>
<dbReference type="InterPro" id="IPR045063">
    <property type="entry name" value="Dynamin_N"/>
</dbReference>